<dbReference type="AlphaFoldDB" id="A0A2P8R3M2"/>
<evidence type="ECO:0000256" key="1">
    <source>
        <dbReference type="ARBA" id="ARBA00022475"/>
    </source>
</evidence>
<organism evidence="6 7">
    <name type="scientific">Campylobacter blaseri</name>
    <dbReference type="NCBI Taxonomy" id="2042961"/>
    <lineage>
        <taxon>Bacteria</taxon>
        <taxon>Pseudomonadati</taxon>
        <taxon>Campylobacterota</taxon>
        <taxon>Epsilonproteobacteria</taxon>
        <taxon>Campylobacterales</taxon>
        <taxon>Campylobacteraceae</taxon>
        <taxon>Campylobacter</taxon>
    </lineage>
</organism>
<evidence type="ECO:0000256" key="2">
    <source>
        <dbReference type="ARBA" id="ARBA00022692"/>
    </source>
</evidence>
<dbReference type="OrthoDB" id="123240at2"/>
<dbReference type="PANTHER" id="PTHR36116">
    <property type="entry name" value="UPF0060 MEMBRANE PROTEIN YNFA"/>
    <property type="match status" value="1"/>
</dbReference>
<feature type="transmembrane region" description="Helical" evidence="5">
    <location>
        <begin position="33"/>
        <end position="50"/>
    </location>
</feature>
<reference evidence="7" key="1">
    <citation type="submission" date="2017-10" db="EMBL/GenBank/DDBJ databases">
        <title>Campylobacter species from seals.</title>
        <authorList>
            <person name="Gilbert M.J."/>
            <person name="Zomer A.L."/>
            <person name="Timmerman A.J."/>
            <person name="Duim B."/>
            <person name="Wagenaar J.A."/>
        </authorList>
    </citation>
    <scope>NUCLEOTIDE SEQUENCE [LARGE SCALE GENOMIC DNA]</scope>
    <source>
        <strain evidence="7">17S00004-5</strain>
    </source>
</reference>
<feature type="transmembrane region" description="Helical" evidence="5">
    <location>
        <begin position="89"/>
        <end position="107"/>
    </location>
</feature>
<keyword evidence="1" id="KW-1003">Cell membrane</keyword>
<keyword evidence="7" id="KW-1185">Reference proteome</keyword>
<evidence type="ECO:0000256" key="3">
    <source>
        <dbReference type="ARBA" id="ARBA00022989"/>
    </source>
</evidence>
<keyword evidence="3 5" id="KW-1133">Transmembrane helix</keyword>
<gene>
    <name evidence="6" type="ORF">CQ405_00695</name>
</gene>
<dbReference type="InterPro" id="IPR037185">
    <property type="entry name" value="EmrE-like"/>
</dbReference>
<dbReference type="EMBL" id="PDHH01000001">
    <property type="protein sequence ID" value="PSM53102.1"/>
    <property type="molecule type" value="Genomic_DNA"/>
</dbReference>
<proteinExistence type="predicted"/>
<feature type="transmembrane region" description="Helical" evidence="5">
    <location>
        <begin position="56"/>
        <end position="77"/>
    </location>
</feature>
<evidence type="ECO:0000256" key="4">
    <source>
        <dbReference type="ARBA" id="ARBA00023136"/>
    </source>
</evidence>
<comment type="caution">
    <text evidence="6">The sequence shown here is derived from an EMBL/GenBank/DDBJ whole genome shotgun (WGS) entry which is preliminary data.</text>
</comment>
<dbReference type="PANTHER" id="PTHR36116:SF1">
    <property type="entry name" value="UPF0060 MEMBRANE PROTEIN YNFA"/>
    <property type="match status" value="1"/>
</dbReference>
<keyword evidence="2 5" id="KW-0812">Transmembrane</keyword>
<evidence type="ECO:0000313" key="6">
    <source>
        <dbReference type="EMBL" id="PSM53102.1"/>
    </source>
</evidence>
<evidence type="ECO:0000313" key="7">
    <source>
        <dbReference type="Proteomes" id="UP000240535"/>
    </source>
</evidence>
<dbReference type="SUPFAM" id="SSF103481">
    <property type="entry name" value="Multidrug resistance efflux transporter EmrE"/>
    <property type="match status" value="1"/>
</dbReference>
<sequence>MFIEIFYYIIAAFFEILGCYSFWIVIKDGKSPLFLTLGVVSLVTFAYILTRVDSEFAGRAYAAYGGIYIFSSLLWLFFIEKQSITKYDILGATLSILGAVIIITSAIKKLS</sequence>
<dbReference type="InterPro" id="IPR003844">
    <property type="entry name" value="UPF0060"/>
</dbReference>
<dbReference type="GO" id="GO:0005886">
    <property type="term" value="C:plasma membrane"/>
    <property type="evidence" value="ECO:0007669"/>
    <property type="project" value="TreeGrafter"/>
</dbReference>
<dbReference type="Pfam" id="PF02694">
    <property type="entry name" value="UPF0060"/>
    <property type="match status" value="1"/>
</dbReference>
<evidence type="ECO:0000256" key="5">
    <source>
        <dbReference type="SAM" id="Phobius"/>
    </source>
</evidence>
<accession>A0A2P8R3M2</accession>
<protein>
    <submittedName>
        <fullName evidence="6">Uncharacterized protein</fullName>
    </submittedName>
</protein>
<keyword evidence="4 5" id="KW-0472">Membrane</keyword>
<dbReference type="RefSeq" id="WP_106869549.1">
    <property type="nucleotide sequence ID" value="NZ_CP053841.1"/>
</dbReference>
<feature type="transmembrane region" description="Helical" evidence="5">
    <location>
        <begin position="6"/>
        <end position="26"/>
    </location>
</feature>
<name>A0A2P8R3M2_9BACT</name>
<dbReference type="Proteomes" id="UP000240535">
    <property type="component" value="Unassembled WGS sequence"/>
</dbReference>